<feature type="domain" description="Core" evidence="2">
    <location>
        <begin position="137"/>
        <end position="240"/>
    </location>
</feature>
<dbReference type="AlphaFoldDB" id="A0A4S4LD62"/>
<dbReference type="Proteomes" id="UP000308199">
    <property type="component" value="Unassembled WGS sequence"/>
</dbReference>
<reference evidence="3 4" key="1">
    <citation type="submission" date="2019-02" db="EMBL/GenBank/DDBJ databases">
        <title>Genome sequencing of the rare red list fungi Phellinidium pouzarii.</title>
        <authorList>
            <person name="Buettner E."/>
            <person name="Kellner H."/>
        </authorList>
    </citation>
    <scope>NUCLEOTIDE SEQUENCE [LARGE SCALE GENOMIC DNA]</scope>
    <source>
        <strain evidence="3 4">DSM 108285</strain>
    </source>
</reference>
<gene>
    <name evidence="3" type="ORF">EW145_g2340</name>
</gene>
<dbReference type="GO" id="GO:0005739">
    <property type="term" value="C:mitochondrion"/>
    <property type="evidence" value="ECO:0007669"/>
    <property type="project" value="TreeGrafter"/>
</dbReference>
<dbReference type="EMBL" id="SGPK01000080">
    <property type="protein sequence ID" value="THH08988.1"/>
    <property type="molecule type" value="Genomic_DNA"/>
</dbReference>
<proteinExistence type="inferred from homology"/>
<dbReference type="GO" id="GO:0051537">
    <property type="term" value="F:2 iron, 2 sulfur cluster binding"/>
    <property type="evidence" value="ECO:0007669"/>
    <property type="project" value="TreeGrafter"/>
</dbReference>
<comment type="similarity">
    <text evidence="1">Belongs to the HesB/IscA family.</text>
</comment>
<organism evidence="3 4">
    <name type="scientific">Phellinidium pouzarii</name>
    <dbReference type="NCBI Taxonomy" id="167371"/>
    <lineage>
        <taxon>Eukaryota</taxon>
        <taxon>Fungi</taxon>
        <taxon>Dikarya</taxon>
        <taxon>Basidiomycota</taxon>
        <taxon>Agaricomycotina</taxon>
        <taxon>Agaricomycetes</taxon>
        <taxon>Hymenochaetales</taxon>
        <taxon>Hymenochaetaceae</taxon>
        <taxon>Phellinidium</taxon>
    </lineage>
</organism>
<evidence type="ECO:0000313" key="3">
    <source>
        <dbReference type="EMBL" id="THH08988.1"/>
    </source>
</evidence>
<dbReference type="InterPro" id="IPR000361">
    <property type="entry name" value="ATAP_core_dom"/>
</dbReference>
<name>A0A4S4LD62_9AGAM</name>
<dbReference type="InterPro" id="IPR035903">
    <property type="entry name" value="HesB-like_dom_sf"/>
</dbReference>
<dbReference type="PANTHER" id="PTHR43011">
    <property type="entry name" value="IRON-SULFUR CLUSTER ASSEMBLY 2 HOMOLOG, MITOCHONDRIAL"/>
    <property type="match status" value="1"/>
</dbReference>
<dbReference type="GO" id="GO:0005506">
    <property type="term" value="F:iron ion binding"/>
    <property type="evidence" value="ECO:0007669"/>
    <property type="project" value="TreeGrafter"/>
</dbReference>
<evidence type="ECO:0000256" key="1">
    <source>
        <dbReference type="ARBA" id="ARBA00006718"/>
    </source>
</evidence>
<keyword evidence="4" id="KW-1185">Reference proteome</keyword>
<dbReference type="Pfam" id="PF01521">
    <property type="entry name" value="Fe-S_biosyn"/>
    <property type="match status" value="1"/>
</dbReference>
<dbReference type="GO" id="GO:0051539">
    <property type="term" value="F:4 iron, 4 sulfur cluster binding"/>
    <property type="evidence" value="ECO:0007669"/>
    <property type="project" value="TreeGrafter"/>
</dbReference>
<evidence type="ECO:0000313" key="4">
    <source>
        <dbReference type="Proteomes" id="UP000308199"/>
    </source>
</evidence>
<dbReference type="OrthoDB" id="1938621at2759"/>
<accession>A0A4S4LD62</accession>
<dbReference type="SUPFAM" id="SSF89360">
    <property type="entry name" value="HesB-like domain"/>
    <property type="match status" value="1"/>
</dbReference>
<dbReference type="InterPro" id="IPR016092">
    <property type="entry name" value="ATAP"/>
</dbReference>
<sequence length="247" mass="26376">MSTAARLRVLRPFLATSSTQCICRRTPLSDTSHSTPSRSRLLYTTRPLRASLATSASASLPSTSTSSSQSPSAAAFSAASSTAAQKLSGEASAPARRVSPGLLLGTPCEILRLPTEEDLEAAEVNAEVLPPAEARLLLTESAAEQLRRIAIRENDPNVALRITIESGGCHGYQYKMDLTSELQLDDYLFSHPTLKPSNVIVDAISLPLLKNSTLDYATELIGSSFRISENPQAKNGCGCGVSWELKL</sequence>
<protein>
    <recommendedName>
        <fullName evidence="2">Core domain-containing protein</fullName>
    </recommendedName>
</protein>
<dbReference type="PANTHER" id="PTHR43011:SF1">
    <property type="entry name" value="IRON-SULFUR CLUSTER ASSEMBLY 2 HOMOLOG, MITOCHONDRIAL"/>
    <property type="match status" value="1"/>
</dbReference>
<dbReference type="Gene3D" id="2.60.300.12">
    <property type="entry name" value="HesB-like domain"/>
    <property type="match status" value="1"/>
</dbReference>
<evidence type="ECO:0000259" key="2">
    <source>
        <dbReference type="Pfam" id="PF01521"/>
    </source>
</evidence>
<comment type="caution">
    <text evidence="3">The sequence shown here is derived from an EMBL/GenBank/DDBJ whole genome shotgun (WGS) entry which is preliminary data.</text>
</comment>
<dbReference type="NCBIfam" id="TIGR00049">
    <property type="entry name" value="iron-sulfur cluster assembly accessory protein"/>
    <property type="match status" value="1"/>
</dbReference>
<dbReference type="GO" id="GO:0016226">
    <property type="term" value="P:iron-sulfur cluster assembly"/>
    <property type="evidence" value="ECO:0007669"/>
    <property type="project" value="InterPro"/>
</dbReference>